<keyword evidence="3" id="KW-1185">Reference proteome</keyword>
<organism evidence="2 3">
    <name type="scientific">Novosphingobium aureum</name>
    <dbReference type="NCBI Taxonomy" id="2792964"/>
    <lineage>
        <taxon>Bacteria</taxon>
        <taxon>Pseudomonadati</taxon>
        <taxon>Pseudomonadota</taxon>
        <taxon>Alphaproteobacteria</taxon>
        <taxon>Sphingomonadales</taxon>
        <taxon>Sphingomonadaceae</taxon>
        <taxon>Novosphingobium</taxon>
    </lineage>
</organism>
<proteinExistence type="predicted"/>
<dbReference type="EMBL" id="JADZGI010000001">
    <property type="protein sequence ID" value="MBH0111398.1"/>
    <property type="molecule type" value="Genomic_DNA"/>
</dbReference>
<accession>A0A931MJ68</accession>
<gene>
    <name evidence="2" type="ORF">I5E68_00345</name>
</gene>
<evidence type="ECO:0000313" key="3">
    <source>
        <dbReference type="Proteomes" id="UP000617634"/>
    </source>
</evidence>
<keyword evidence="1" id="KW-0472">Membrane</keyword>
<keyword evidence="1" id="KW-0812">Transmembrane</keyword>
<keyword evidence="1" id="KW-1133">Transmembrane helix</keyword>
<feature type="transmembrane region" description="Helical" evidence="1">
    <location>
        <begin position="12"/>
        <end position="31"/>
    </location>
</feature>
<name>A0A931MJ68_9SPHN</name>
<sequence length="170" mass="18639">MSGSRVDTVLKLSLSLAALLAGGGVGFYYGIYLPSQDLHRQTQEMVEQQDSARVQTKALADRARREKAAQVAYEDCNNAAELTYKNHWAAACRAQHAADVAAFEDCADNLFATEKGCLRDHPIRPERECALTTRLADRLVEERDGARQECVGRLREMQAASADDAPVPAS</sequence>
<dbReference type="RefSeq" id="WP_197159731.1">
    <property type="nucleotide sequence ID" value="NZ_JADZGI010000001.1"/>
</dbReference>
<reference evidence="2" key="1">
    <citation type="submission" date="2020-11" db="EMBL/GenBank/DDBJ databases">
        <title>Novosphingobium aureum sp. nov., a marine bacterium isolated from sediment of a salt flat.</title>
        <authorList>
            <person name="Yoo Y."/>
            <person name="Kim J.-J."/>
        </authorList>
    </citation>
    <scope>NUCLEOTIDE SEQUENCE</scope>
    <source>
        <strain evidence="2">YJ-S2-02</strain>
    </source>
</reference>
<dbReference type="Proteomes" id="UP000617634">
    <property type="component" value="Unassembled WGS sequence"/>
</dbReference>
<dbReference type="AlphaFoldDB" id="A0A931MJ68"/>
<comment type="caution">
    <text evidence="2">The sequence shown here is derived from an EMBL/GenBank/DDBJ whole genome shotgun (WGS) entry which is preliminary data.</text>
</comment>
<evidence type="ECO:0000256" key="1">
    <source>
        <dbReference type="SAM" id="Phobius"/>
    </source>
</evidence>
<evidence type="ECO:0000313" key="2">
    <source>
        <dbReference type="EMBL" id="MBH0111398.1"/>
    </source>
</evidence>
<protein>
    <submittedName>
        <fullName evidence="2">Uncharacterized protein</fullName>
    </submittedName>
</protein>